<accession>A0A2A3JV49</accession>
<sequence length="74" mass="8137">MFGQRPAPHLNQIPSPIHTMGFKTDDHGHHLPIFAIEAWLPLATIGPSVLGARKSALQFQVDCVDHIRCWGISG</sequence>
<dbReference type="AlphaFoldDB" id="A0A2A3JV49"/>
<dbReference type="EMBL" id="NTHN01000165">
    <property type="protein sequence ID" value="PBD19076.1"/>
    <property type="molecule type" value="Genomic_DNA"/>
</dbReference>
<reference evidence="1" key="1">
    <citation type="submission" date="2017-09" db="EMBL/GenBank/DDBJ databases">
        <title>Yangia sp. SAOS 153D whole genome sequencing.</title>
        <authorList>
            <person name="Verma A."/>
            <person name="Krishnamurthi S."/>
        </authorList>
    </citation>
    <scope>NUCLEOTIDE SEQUENCE [LARGE SCALE GENOMIC DNA]</scope>
    <source>
        <strain evidence="1">SAOS 153D</strain>
    </source>
</reference>
<comment type="caution">
    <text evidence="1">The sequence shown here is derived from an EMBL/GenBank/DDBJ whole genome shotgun (WGS) entry which is preliminary data.</text>
</comment>
<evidence type="ECO:0000313" key="1">
    <source>
        <dbReference type="EMBL" id="PBD19076.1"/>
    </source>
</evidence>
<proteinExistence type="predicted"/>
<protein>
    <submittedName>
        <fullName evidence="1">Uncharacterized protein</fullName>
    </submittedName>
</protein>
<name>A0A2A3JV49_9RHOB</name>
<organism evidence="1">
    <name type="scientific">Alloyangia mangrovi</name>
    <dbReference type="NCBI Taxonomy" id="1779329"/>
    <lineage>
        <taxon>Bacteria</taxon>
        <taxon>Pseudomonadati</taxon>
        <taxon>Pseudomonadota</taxon>
        <taxon>Alphaproteobacteria</taxon>
        <taxon>Rhodobacterales</taxon>
        <taxon>Roseobacteraceae</taxon>
        <taxon>Alloyangia</taxon>
    </lineage>
</organism>
<gene>
    <name evidence="1" type="ORF">CLG85_11280</name>
</gene>